<feature type="region of interest" description="Disordered" evidence="1">
    <location>
        <begin position="469"/>
        <end position="491"/>
    </location>
</feature>
<dbReference type="OrthoDB" id="3873892at2759"/>
<protein>
    <submittedName>
        <fullName evidence="2">Uncharacterized protein</fullName>
    </submittedName>
</protein>
<evidence type="ECO:0000313" key="2">
    <source>
        <dbReference type="EMBL" id="KAH0224502.1"/>
    </source>
</evidence>
<reference evidence="2" key="2">
    <citation type="submission" date="2021-08" db="EMBL/GenBank/DDBJ databases">
        <authorList>
            <person name="Gostincar C."/>
            <person name="Sun X."/>
            <person name="Song Z."/>
            <person name="Gunde-Cimerman N."/>
        </authorList>
    </citation>
    <scope>NUCLEOTIDE SEQUENCE</scope>
    <source>
        <strain evidence="2">EXF-8016</strain>
    </source>
</reference>
<feature type="region of interest" description="Disordered" evidence="1">
    <location>
        <begin position="197"/>
        <end position="252"/>
    </location>
</feature>
<evidence type="ECO:0000313" key="3">
    <source>
        <dbReference type="Proteomes" id="UP000767238"/>
    </source>
</evidence>
<organism evidence="2 3">
    <name type="scientific">Aureobasidium melanogenum</name>
    <name type="common">Aureobasidium pullulans var. melanogenum</name>
    <dbReference type="NCBI Taxonomy" id="46634"/>
    <lineage>
        <taxon>Eukaryota</taxon>
        <taxon>Fungi</taxon>
        <taxon>Dikarya</taxon>
        <taxon>Ascomycota</taxon>
        <taxon>Pezizomycotina</taxon>
        <taxon>Dothideomycetes</taxon>
        <taxon>Dothideomycetidae</taxon>
        <taxon>Dothideales</taxon>
        <taxon>Saccotheciaceae</taxon>
        <taxon>Aureobasidium</taxon>
    </lineage>
</organism>
<name>A0A9P8GIQ1_AURME</name>
<accession>A0A9P8GIQ1</accession>
<reference evidence="2" key="1">
    <citation type="journal article" date="2021" name="J Fungi (Basel)">
        <title>Virulence traits and population genomics of the black yeast Aureobasidium melanogenum.</title>
        <authorList>
            <person name="Cernosa A."/>
            <person name="Sun X."/>
            <person name="Gostincar C."/>
            <person name="Fang C."/>
            <person name="Gunde-Cimerman N."/>
            <person name="Song Z."/>
        </authorList>
    </citation>
    <scope>NUCLEOTIDE SEQUENCE</scope>
    <source>
        <strain evidence="2">EXF-8016</strain>
    </source>
</reference>
<dbReference type="Proteomes" id="UP000767238">
    <property type="component" value="Unassembled WGS sequence"/>
</dbReference>
<feature type="compositionally biased region" description="Low complexity" evidence="1">
    <location>
        <begin position="218"/>
        <end position="228"/>
    </location>
</feature>
<dbReference type="EMBL" id="JAHFYH010000018">
    <property type="protein sequence ID" value="KAH0224502.1"/>
    <property type="molecule type" value="Genomic_DNA"/>
</dbReference>
<dbReference type="AlphaFoldDB" id="A0A9P8GIQ1"/>
<feature type="compositionally biased region" description="Basic and acidic residues" evidence="1">
    <location>
        <begin position="231"/>
        <end position="242"/>
    </location>
</feature>
<comment type="caution">
    <text evidence="2">The sequence shown here is derived from an EMBL/GenBank/DDBJ whole genome shotgun (WGS) entry which is preliminary data.</text>
</comment>
<sequence>MAGFAALPTDIRLMIFEALFDDVTEQYYPHPMLEVSERISTECEPYLFRHLELTIANPPPCPGLRHRDYQWVAALSSPGRKLSSRKRKLPSRKRKRGAIYRIHFWEDFFEDRSLSNWLPRLQQIRLYFFGFQGMEMWIANVKISFDAAKSSAPTIDSNFSNMHPALSAMYTKSIEIAITVYHSPTMDIRPVTPLSDEDTLFVSPGPEEQQSNDGVGMTPTPSLPTSSSGNKDGEISKRKAEELIDGPSKKPKISRRSLYNKLKADCEWEPSRALQARLNLFMIRPPQPRYDTAVVAYAQHYCSIFINQFLYIGEAMIGPKFRIFIWYRPNLDGRGQLFPEPCVSVAPISKLKLTDIDHYDDALEAMFGAERLKNMRAEALNGYIKDVWCYAAAFPGVRTKFERASDPPLPPGTVEPLEFKNPSWALSRIIGEDMKLPDYARERGVDGESSTFYVGDVVPWQVHKLGLTEPLKEKPNHSLANDASTRAASRS</sequence>
<gene>
    <name evidence="2" type="ORF">KCV03_g3449</name>
</gene>
<feature type="compositionally biased region" description="Polar residues" evidence="1">
    <location>
        <begin position="478"/>
        <end position="491"/>
    </location>
</feature>
<proteinExistence type="predicted"/>
<evidence type="ECO:0000256" key="1">
    <source>
        <dbReference type="SAM" id="MobiDB-lite"/>
    </source>
</evidence>
<feature type="non-terminal residue" evidence="2">
    <location>
        <position position="1"/>
    </location>
</feature>